<reference evidence="3" key="1">
    <citation type="submission" date="2021-01" db="EMBL/GenBank/DDBJ databases">
        <title>Whole genome shotgun sequence of Verrucosispora sediminis NBRC 107745.</title>
        <authorList>
            <person name="Komaki H."/>
            <person name="Tamura T."/>
        </authorList>
    </citation>
    <scope>NUCLEOTIDE SEQUENCE</scope>
    <source>
        <strain evidence="3">NBRC 107745</strain>
    </source>
</reference>
<dbReference type="InterPro" id="IPR021224">
    <property type="entry name" value="DUF2690"/>
</dbReference>
<dbReference type="Pfam" id="PF10901">
    <property type="entry name" value="DUF2690"/>
    <property type="match status" value="1"/>
</dbReference>
<evidence type="ECO:0008006" key="5">
    <source>
        <dbReference type="Google" id="ProtNLM"/>
    </source>
</evidence>
<protein>
    <recommendedName>
        <fullName evidence="5">DUF2690 domain-containing protein</fullName>
    </recommendedName>
</protein>
<accession>A0A9W5URE2</accession>
<feature type="compositionally biased region" description="Low complexity" evidence="1">
    <location>
        <begin position="29"/>
        <end position="45"/>
    </location>
</feature>
<keyword evidence="2" id="KW-0732">Signal</keyword>
<evidence type="ECO:0000313" key="4">
    <source>
        <dbReference type="Proteomes" id="UP000607311"/>
    </source>
</evidence>
<feature type="chain" id="PRO_5040793317" description="DUF2690 domain-containing protein" evidence="2">
    <location>
        <begin position="28"/>
        <end position="223"/>
    </location>
</feature>
<dbReference type="AlphaFoldDB" id="A0A9W5URE2"/>
<proteinExistence type="predicted"/>
<keyword evidence="4" id="KW-1185">Reference proteome</keyword>
<feature type="signal peptide" evidence="2">
    <location>
        <begin position="1"/>
        <end position="27"/>
    </location>
</feature>
<dbReference type="Proteomes" id="UP000607311">
    <property type="component" value="Unassembled WGS sequence"/>
</dbReference>
<gene>
    <name evidence="3" type="ORF">Vse01_28240</name>
</gene>
<feature type="region of interest" description="Disordered" evidence="1">
    <location>
        <begin position="29"/>
        <end position="50"/>
    </location>
</feature>
<evidence type="ECO:0000256" key="2">
    <source>
        <dbReference type="SAM" id="SignalP"/>
    </source>
</evidence>
<comment type="caution">
    <text evidence="3">The sequence shown here is derived from an EMBL/GenBank/DDBJ whole genome shotgun (WGS) entry which is preliminary data.</text>
</comment>
<evidence type="ECO:0000313" key="3">
    <source>
        <dbReference type="EMBL" id="GIJ33676.1"/>
    </source>
</evidence>
<dbReference type="EMBL" id="BOPD01000016">
    <property type="protein sequence ID" value="GIJ33676.1"/>
    <property type="molecule type" value="Genomic_DNA"/>
</dbReference>
<evidence type="ECO:0000256" key="1">
    <source>
        <dbReference type="SAM" id="MobiDB-lite"/>
    </source>
</evidence>
<dbReference type="RefSeq" id="WP_170863581.1">
    <property type="nucleotide sequence ID" value="NZ_BOPD01000016.1"/>
</dbReference>
<sequence>MRKPVRASLLLAALIPLLFVAPGQSLAAGPSDAAASPAVVSAEPAKPTREEAIAKERDGRAEVSLPSRTVRHADGSVETIADPAAVRALRSTLAVGDACGSACDGKDPASFLAPMPGGPSNYAYCSTDAVTIYSKYNGYDSRVELRYSPTCRTAWSRGCCYTSIAGFGYYANGNLRLSVYNYDGRFNGTNVWTAMLDDAGYTYKACYDTQIGGPSIWSCTSRY</sequence>
<name>A0A9W5URE2_9ACTN</name>
<organism evidence="3 4">
    <name type="scientific">Micromonospora sediminimaris</name>
    <dbReference type="NCBI Taxonomy" id="547162"/>
    <lineage>
        <taxon>Bacteria</taxon>
        <taxon>Bacillati</taxon>
        <taxon>Actinomycetota</taxon>
        <taxon>Actinomycetes</taxon>
        <taxon>Micromonosporales</taxon>
        <taxon>Micromonosporaceae</taxon>
        <taxon>Micromonospora</taxon>
    </lineage>
</organism>